<dbReference type="PANTHER" id="PTHR33393:SF13">
    <property type="entry name" value="PGA BIOSYNTHESIS PROTEIN CAPA"/>
    <property type="match status" value="1"/>
</dbReference>
<feature type="domain" description="Capsule synthesis protein CapA" evidence="3">
    <location>
        <begin position="5"/>
        <end position="210"/>
    </location>
</feature>
<dbReference type="EMBL" id="JBHSAQ010000010">
    <property type="protein sequence ID" value="MFC3959089.1"/>
    <property type="molecule type" value="Genomic_DNA"/>
</dbReference>
<evidence type="ECO:0000256" key="1">
    <source>
        <dbReference type="ARBA" id="ARBA00005662"/>
    </source>
</evidence>
<evidence type="ECO:0000259" key="3">
    <source>
        <dbReference type="SMART" id="SM00854"/>
    </source>
</evidence>
<sequence length="368" mass="41224">MNSSTYHDADLRIANLEHPIGIGEPIEQKSTLHAPPDAIEYLKELRVDAVCLANNHVQDLGSDAIGETITRLQAAGIDCFGAGCSIREASEPYRVADGLVLLGYCAYDSPSLNKIQVATDETPGVNPLSEQKVKDDLRKLDSDTQAILFVHWGIENTWIPPNDCIQLAHNLLDLPQVAGIIGGHPHRIQGYTAQGANRAYFSLGNFLFPDFDMQPPVSVAYQTAEDEVCYKTKRYHPVTKITRKRWSAAARTSLLVSYDAQQQAFDHTPVYQTTGRGDVQEVTGVKNHLVHDWLSVSSWVIERHPLLRRFALGANLLVYNLWNVLGILLFLLKQNGVRWMVKFLRTAIRAKIDSDIDANKRLYEFFSD</sequence>
<comment type="caution">
    <text evidence="4">The sequence shown here is derived from an EMBL/GenBank/DDBJ whole genome shotgun (WGS) entry which is preliminary data.</text>
</comment>
<reference evidence="4 5" key="1">
    <citation type="journal article" date="2019" name="Int. J. Syst. Evol. Microbiol.">
        <title>The Global Catalogue of Microorganisms (GCM) 10K type strain sequencing project: providing services to taxonomists for standard genome sequencing and annotation.</title>
        <authorList>
            <consortium name="The Broad Institute Genomics Platform"/>
            <consortium name="The Broad Institute Genome Sequencing Center for Infectious Disease"/>
            <person name="Wu L."/>
            <person name="Ma J."/>
        </authorList>
    </citation>
    <scope>NUCLEOTIDE SEQUENCE [LARGE SCALE GENOMIC DNA]</scope>
    <source>
        <strain evidence="4 5">IBRC-M 10256</strain>
    </source>
</reference>
<dbReference type="SUPFAM" id="SSF56300">
    <property type="entry name" value="Metallo-dependent phosphatases"/>
    <property type="match status" value="1"/>
</dbReference>
<name>A0ABD5NQ71_9EURY</name>
<dbReference type="PANTHER" id="PTHR33393">
    <property type="entry name" value="POLYGLUTAMINE SYNTHESIS ACCESSORY PROTEIN RV0574C-RELATED"/>
    <property type="match status" value="1"/>
</dbReference>
<keyword evidence="2" id="KW-1133">Transmembrane helix</keyword>
<dbReference type="Proteomes" id="UP001595846">
    <property type="component" value="Unassembled WGS sequence"/>
</dbReference>
<keyword evidence="5" id="KW-1185">Reference proteome</keyword>
<feature type="transmembrane region" description="Helical" evidence="2">
    <location>
        <begin position="310"/>
        <end position="332"/>
    </location>
</feature>
<keyword evidence="2" id="KW-0812">Transmembrane</keyword>
<accession>A0ABD5NQ71</accession>
<keyword evidence="2" id="KW-0472">Membrane</keyword>
<proteinExistence type="inferred from homology"/>
<evidence type="ECO:0000313" key="5">
    <source>
        <dbReference type="Proteomes" id="UP001595846"/>
    </source>
</evidence>
<dbReference type="AlphaFoldDB" id="A0ABD5NQ71"/>
<dbReference type="InterPro" id="IPR029052">
    <property type="entry name" value="Metallo-depent_PP-like"/>
</dbReference>
<organism evidence="4 5">
    <name type="scientific">Halovivax cerinus</name>
    <dbReference type="NCBI Taxonomy" id="1487865"/>
    <lineage>
        <taxon>Archaea</taxon>
        <taxon>Methanobacteriati</taxon>
        <taxon>Methanobacteriota</taxon>
        <taxon>Stenosarchaea group</taxon>
        <taxon>Halobacteria</taxon>
        <taxon>Halobacteriales</taxon>
        <taxon>Natrialbaceae</taxon>
        <taxon>Halovivax</taxon>
    </lineage>
</organism>
<evidence type="ECO:0000256" key="2">
    <source>
        <dbReference type="SAM" id="Phobius"/>
    </source>
</evidence>
<evidence type="ECO:0000313" key="4">
    <source>
        <dbReference type="EMBL" id="MFC3959089.1"/>
    </source>
</evidence>
<protein>
    <submittedName>
        <fullName evidence="4">CapA family protein</fullName>
    </submittedName>
</protein>
<dbReference type="InterPro" id="IPR019079">
    <property type="entry name" value="Capsule_synth_CapA"/>
</dbReference>
<comment type="similarity">
    <text evidence="1">Belongs to the CapA family.</text>
</comment>
<dbReference type="Gene3D" id="3.60.21.10">
    <property type="match status" value="1"/>
</dbReference>
<gene>
    <name evidence="4" type="ORF">ACFOUR_12015</name>
</gene>
<dbReference type="Pfam" id="PF09587">
    <property type="entry name" value="PGA_cap"/>
    <property type="match status" value="1"/>
</dbReference>
<dbReference type="InterPro" id="IPR052169">
    <property type="entry name" value="CW_Biosynth-Accessory"/>
</dbReference>
<dbReference type="RefSeq" id="WP_256533513.1">
    <property type="nucleotide sequence ID" value="NZ_CP101824.1"/>
</dbReference>
<dbReference type="SMART" id="SM00854">
    <property type="entry name" value="PGA_cap"/>
    <property type="match status" value="1"/>
</dbReference>
<dbReference type="GeneID" id="73902643"/>